<dbReference type="EMBL" id="CAMPGE010004572">
    <property type="protein sequence ID" value="CAI2363422.1"/>
    <property type="molecule type" value="Genomic_DNA"/>
</dbReference>
<sequence length="363" mass="42465">MENKYQKVQSEKELRERCKIQLPDFFLHPKNFKNDIRDLFGSRYESLAAKGSLEYNSVKKAYISSMNKQYNRNLRNEKRNRNVSPRIFTKKLELVDGDLDHKEFLKRKNLRKSVMTSRNDMMSSKLSLKKFVVHALRKKCNRNIGKNDLNIPSYLVEEIKKSHQRYMTTMSDKRNPNTKRFDTNTNFSPRDTARHSKNFQIRKPTPNFKKTPKSLMSYQKNQDILNKLISSTEASDSKFYAPKTPNGGNGFRTESLNDFDSKIRPPQSSSCRKFPSNSELGFVSRIDQISNKISTKYGLKRYNPRAKQNIDLRSDVKFEKALKDMIKKGNVASQKNTRAEKSNDFFSVKVMSCYINNLLKIKK</sequence>
<proteinExistence type="predicted"/>
<evidence type="ECO:0000313" key="3">
    <source>
        <dbReference type="Proteomes" id="UP001295684"/>
    </source>
</evidence>
<protein>
    <submittedName>
        <fullName evidence="2">Uncharacterized protein</fullName>
    </submittedName>
</protein>
<comment type="caution">
    <text evidence="2">The sequence shown here is derived from an EMBL/GenBank/DDBJ whole genome shotgun (WGS) entry which is preliminary data.</text>
</comment>
<organism evidence="2 3">
    <name type="scientific">Euplotes crassus</name>
    <dbReference type="NCBI Taxonomy" id="5936"/>
    <lineage>
        <taxon>Eukaryota</taxon>
        <taxon>Sar</taxon>
        <taxon>Alveolata</taxon>
        <taxon>Ciliophora</taxon>
        <taxon>Intramacronucleata</taxon>
        <taxon>Spirotrichea</taxon>
        <taxon>Hypotrichia</taxon>
        <taxon>Euplotida</taxon>
        <taxon>Euplotidae</taxon>
        <taxon>Moneuplotes</taxon>
    </lineage>
</organism>
<dbReference type="Proteomes" id="UP001295684">
    <property type="component" value="Unassembled WGS sequence"/>
</dbReference>
<accession>A0AAD1X977</accession>
<reference evidence="2" key="1">
    <citation type="submission" date="2023-07" db="EMBL/GenBank/DDBJ databases">
        <authorList>
            <consortium name="AG Swart"/>
            <person name="Singh M."/>
            <person name="Singh A."/>
            <person name="Seah K."/>
            <person name="Emmerich C."/>
        </authorList>
    </citation>
    <scope>NUCLEOTIDE SEQUENCE</scope>
    <source>
        <strain evidence="2">DP1</strain>
    </source>
</reference>
<keyword evidence="3" id="KW-1185">Reference proteome</keyword>
<evidence type="ECO:0000313" key="2">
    <source>
        <dbReference type="EMBL" id="CAI2363422.1"/>
    </source>
</evidence>
<evidence type="ECO:0000256" key="1">
    <source>
        <dbReference type="SAM" id="MobiDB-lite"/>
    </source>
</evidence>
<feature type="compositionally biased region" description="Basic and acidic residues" evidence="1">
    <location>
        <begin position="171"/>
        <end position="182"/>
    </location>
</feature>
<gene>
    <name evidence="2" type="ORF">ECRASSUSDP1_LOCUS4758</name>
</gene>
<name>A0AAD1X977_EUPCR</name>
<dbReference type="AlphaFoldDB" id="A0AAD1X977"/>
<feature type="region of interest" description="Disordered" evidence="1">
    <location>
        <begin position="169"/>
        <end position="192"/>
    </location>
</feature>